<dbReference type="GO" id="GO:0020037">
    <property type="term" value="F:heme binding"/>
    <property type="evidence" value="ECO:0007669"/>
    <property type="project" value="InterPro"/>
</dbReference>
<dbReference type="Gene3D" id="1.10.630.10">
    <property type="entry name" value="Cytochrome P450"/>
    <property type="match status" value="1"/>
</dbReference>
<dbReference type="PANTHER" id="PTHR46300:SF7">
    <property type="entry name" value="P450, PUTATIVE (EUROFUNG)-RELATED"/>
    <property type="match status" value="1"/>
</dbReference>
<dbReference type="Pfam" id="PF00067">
    <property type="entry name" value="p450"/>
    <property type="match status" value="1"/>
</dbReference>
<dbReference type="OrthoDB" id="2789670at2759"/>
<dbReference type="InterPro" id="IPR036396">
    <property type="entry name" value="Cyt_P450_sf"/>
</dbReference>
<reference evidence="11 12" key="1">
    <citation type="submission" date="2018-06" db="EMBL/GenBank/DDBJ databases">
        <title>A transcriptomic atlas of mushroom development highlights an independent origin of complex multicellularity.</title>
        <authorList>
            <consortium name="DOE Joint Genome Institute"/>
            <person name="Krizsan K."/>
            <person name="Almasi E."/>
            <person name="Merenyi Z."/>
            <person name="Sahu N."/>
            <person name="Viragh M."/>
            <person name="Koszo T."/>
            <person name="Mondo S."/>
            <person name="Kiss B."/>
            <person name="Balint B."/>
            <person name="Kues U."/>
            <person name="Barry K."/>
            <person name="Hegedus J.C."/>
            <person name="Henrissat B."/>
            <person name="Johnson J."/>
            <person name="Lipzen A."/>
            <person name="Ohm R."/>
            <person name="Nagy I."/>
            <person name="Pangilinan J."/>
            <person name="Yan J."/>
            <person name="Xiong Y."/>
            <person name="Grigoriev I.V."/>
            <person name="Hibbett D.S."/>
            <person name="Nagy L.G."/>
        </authorList>
    </citation>
    <scope>NUCLEOTIDE SEQUENCE [LARGE SCALE GENOMIC DNA]</scope>
    <source>
        <strain evidence="11 12">SZMC22713</strain>
    </source>
</reference>
<dbReference type="InterPro" id="IPR001128">
    <property type="entry name" value="Cyt_P450"/>
</dbReference>
<keyword evidence="6 10" id="KW-0560">Oxidoreductase</keyword>
<keyword evidence="7 9" id="KW-0408">Iron</keyword>
<keyword evidence="5 9" id="KW-0479">Metal-binding</keyword>
<dbReference type="Proteomes" id="UP000294933">
    <property type="component" value="Unassembled WGS sequence"/>
</dbReference>
<dbReference type="GO" id="GO:0016705">
    <property type="term" value="F:oxidoreductase activity, acting on paired donors, with incorporation or reduction of molecular oxygen"/>
    <property type="evidence" value="ECO:0007669"/>
    <property type="project" value="InterPro"/>
</dbReference>
<comment type="pathway">
    <text evidence="2">Secondary metabolite biosynthesis.</text>
</comment>
<evidence type="ECO:0000256" key="2">
    <source>
        <dbReference type="ARBA" id="ARBA00005179"/>
    </source>
</evidence>
<comment type="cofactor">
    <cofactor evidence="1 9">
        <name>heme</name>
        <dbReference type="ChEBI" id="CHEBI:30413"/>
    </cofactor>
</comment>
<dbReference type="STRING" id="50990.A0A4Y7PZ80"/>
<dbReference type="PROSITE" id="PS00086">
    <property type="entry name" value="CYTOCHROME_P450"/>
    <property type="match status" value="1"/>
</dbReference>
<sequence length="522" mass="59088">MLYPPWHLVVALCLTYVFLHFQVRHWRRARLSNPRRLPLPPGPIPSFLIGNLRDIPSRYPWLKYSALAKQYGDIVHVEVFGKHILILNSLEGAVDLCEKRSHIYSDRPRMPMVGEMMGWDINFTLMPYGPRWRRHRRLFHQNFNGAAVQSYIPVQAMEVHRMMQRLLSTPEDLFHHIRQSFAAAIMRVTYGMEVQGPNRHVKAAEDAMKGFADAAAPGAYLVDTIPILKYVPAWFPGATFVRKAQEWRKSLNEFVNGPFLLVKNDMAAGTGVPSICRTALEKARGSAEEDSITKNTCAMAFAGGSDTTTSTIQSFFLAMVLHPEIQKKAQEQIDSVVGRDRLPEFSDRVSLPYVEAIIKETLRWQPAGPMGVPHQTTADDEYKGYHIPKGAMILINAWSILNDDTAYPDPFAYNPERFLKDGQINPNVRDPEVAAFGFGRRICPGRHLVSNGAFLSIASILAAFDISHAIDEHGNQIEVEVRMTTGILSYPEPFKCSIRPRSETVPSMIQQSIDRDFEFLRV</sequence>
<dbReference type="CDD" id="cd11065">
    <property type="entry name" value="CYP64-like"/>
    <property type="match status" value="1"/>
</dbReference>
<dbReference type="GO" id="GO:0004497">
    <property type="term" value="F:monooxygenase activity"/>
    <property type="evidence" value="ECO:0007669"/>
    <property type="project" value="UniProtKB-KW"/>
</dbReference>
<dbReference type="VEuPathDB" id="FungiDB:BD410DRAFT_751196"/>
<dbReference type="SUPFAM" id="SSF48264">
    <property type="entry name" value="Cytochrome P450"/>
    <property type="match status" value="1"/>
</dbReference>
<evidence type="ECO:0000256" key="3">
    <source>
        <dbReference type="ARBA" id="ARBA00010617"/>
    </source>
</evidence>
<protein>
    <submittedName>
        <fullName evidence="11">Cytochrome P450</fullName>
    </submittedName>
</protein>
<evidence type="ECO:0000256" key="6">
    <source>
        <dbReference type="ARBA" id="ARBA00023002"/>
    </source>
</evidence>
<accession>A0A4Y7PZ80</accession>
<evidence type="ECO:0000313" key="12">
    <source>
        <dbReference type="Proteomes" id="UP000294933"/>
    </source>
</evidence>
<evidence type="ECO:0000256" key="4">
    <source>
        <dbReference type="ARBA" id="ARBA00022617"/>
    </source>
</evidence>
<dbReference type="InterPro" id="IPR002401">
    <property type="entry name" value="Cyt_P450_E_grp-I"/>
</dbReference>
<evidence type="ECO:0000256" key="9">
    <source>
        <dbReference type="PIRSR" id="PIRSR602401-1"/>
    </source>
</evidence>
<evidence type="ECO:0000256" key="10">
    <source>
        <dbReference type="RuleBase" id="RU000461"/>
    </source>
</evidence>
<dbReference type="PRINTS" id="PR00463">
    <property type="entry name" value="EP450I"/>
</dbReference>
<evidence type="ECO:0000256" key="5">
    <source>
        <dbReference type="ARBA" id="ARBA00022723"/>
    </source>
</evidence>
<dbReference type="PANTHER" id="PTHR46300">
    <property type="entry name" value="P450, PUTATIVE (EUROFUNG)-RELATED-RELATED"/>
    <property type="match status" value="1"/>
</dbReference>
<dbReference type="AlphaFoldDB" id="A0A4Y7PZ80"/>
<feature type="binding site" description="axial binding residue" evidence="9">
    <location>
        <position position="443"/>
    </location>
    <ligand>
        <name>heme</name>
        <dbReference type="ChEBI" id="CHEBI:30413"/>
    </ligand>
    <ligandPart>
        <name>Fe</name>
        <dbReference type="ChEBI" id="CHEBI:18248"/>
    </ligandPart>
</feature>
<keyword evidence="4 9" id="KW-0349">Heme</keyword>
<dbReference type="GO" id="GO:0005506">
    <property type="term" value="F:iron ion binding"/>
    <property type="evidence" value="ECO:0007669"/>
    <property type="project" value="InterPro"/>
</dbReference>
<keyword evidence="12" id="KW-1185">Reference proteome</keyword>
<keyword evidence="8 10" id="KW-0503">Monooxygenase</keyword>
<dbReference type="EMBL" id="ML170189">
    <property type="protein sequence ID" value="TDL20318.1"/>
    <property type="molecule type" value="Genomic_DNA"/>
</dbReference>
<evidence type="ECO:0000256" key="8">
    <source>
        <dbReference type="ARBA" id="ARBA00023033"/>
    </source>
</evidence>
<evidence type="ECO:0000256" key="1">
    <source>
        <dbReference type="ARBA" id="ARBA00001971"/>
    </source>
</evidence>
<dbReference type="InterPro" id="IPR017972">
    <property type="entry name" value="Cyt_P450_CS"/>
</dbReference>
<comment type="similarity">
    <text evidence="3 10">Belongs to the cytochrome P450 family.</text>
</comment>
<dbReference type="InterPro" id="IPR050364">
    <property type="entry name" value="Cytochrome_P450_fung"/>
</dbReference>
<name>A0A4Y7PZ80_9AGAM</name>
<dbReference type="PRINTS" id="PR00385">
    <property type="entry name" value="P450"/>
</dbReference>
<proteinExistence type="inferred from homology"/>
<evidence type="ECO:0000313" key="11">
    <source>
        <dbReference type="EMBL" id="TDL20318.1"/>
    </source>
</evidence>
<evidence type="ECO:0000256" key="7">
    <source>
        <dbReference type="ARBA" id="ARBA00023004"/>
    </source>
</evidence>
<gene>
    <name evidence="11" type="ORF">BD410DRAFT_751196</name>
</gene>
<organism evidence="11 12">
    <name type="scientific">Rickenella mellea</name>
    <dbReference type="NCBI Taxonomy" id="50990"/>
    <lineage>
        <taxon>Eukaryota</taxon>
        <taxon>Fungi</taxon>
        <taxon>Dikarya</taxon>
        <taxon>Basidiomycota</taxon>
        <taxon>Agaricomycotina</taxon>
        <taxon>Agaricomycetes</taxon>
        <taxon>Hymenochaetales</taxon>
        <taxon>Rickenellaceae</taxon>
        <taxon>Rickenella</taxon>
    </lineage>
</organism>